<evidence type="ECO:0000256" key="3">
    <source>
        <dbReference type="ARBA" id="ARBA00022729"/>
    </source>
</evidence>
<comment type="similarity">
    <text evidence="2">Belongs to the RseB family.</text>
</comment>
<feature type="signal peptide" evidence="5">
    <location>
        <begin position="1"/>
        <end position="30"/>
    </location>
</feature>
<dbReference type="Proteomes" id="UP000239446">
    <property type="component" value="Unassembled WGS sequence"/>
</dbReference>
<dbReference type="Gene3D" id="2.50.20.10">
    <property type="entry name" value="Lipoprotein localisation LolA/LolB/LppX"/>
    <property type="match status" value="1"/>
</dbReference>
<keyword evidence="3 5" id="KW-0732">Signal</keyword>
<evidence type="ECO:0000313" key="11">
    <source>
        <dbReference type="Proteomes" id="UP000239648"/>
    </source>
</evidence>
<dbReference type="PANTHER" id="PTHR38782">
    <property type="match status" value="1"/>
</dbReference>
<accession>A0A2S6G4N1</accession>
<comment type="subcellular location">
    <subcellularLocation>
        <location evidence="1">Periplasm</location>
    </subcellularLocation>
</comment>
<dbReference type="Pfam" id="PF17188">
    <property type="entry name" value="MucB_RseB_C"/>
    <property type="match status" value="1"/>
</dbReference>
<dbReference type="CDD" id="cd16327">
    <property type="entry name" value="RseB"/>
    <property type="match status" value="1"/>
</dbReference>
<evidence type="ECO:0000313" key="10">
    <source>
        <dbReference type="Proteomes" id="UP000239446"/>
    </source>
</evidence>
<evidence type="ECO:0000256" key="1">
    <source>
        <dbReference type="ARBA" id="ARBA00004418"/>
    </source>
</evidence>
<reference evidence="8 11" key="1">
    <citation type="submission" date="2018-02" db="EMBL/GenBank/DDBJ databases">
        <title>Deep subsurface shale carbon reservoir microbial communities from Ohio and West Virginia, USA.</title>
        <authorList>
            <person name="Wrighton K."/>
        </authorList>
    </citation>
    <scope>NUCLEOTIDE SEQUENCE [LARGE SCALE GENOMIC DNA]</scope>
    <source>
        <strain evidence="8 11">UTICA-S1B6</strain>
    </source>
</reference>
<keyword evidence="11" id="KW-1185">Reference proteome</keyword>
<keyword evidence="4" id="KW-0574">Periplasm</keyword>
<dbReference type="Proteomes" id="UP000239648">
    <property type="component" value="Unassembled WGS sequence"/>
</dbReference>
<dbReference type="GO" id="GO:0032885">
    <property type="term" value="P:regulation of polysaccharide biosynthetic process"/>
    <property type="evidence" value="ECO:0007669"/>
    <property type="project" value="TreeGrafter"/>
</dbReference>
<dbReference type="PIRSF" id="PIRSF005427">
    <property type="entry name" value="RseB"/>
    <property type="match status" value="1"/>
</dbReference>
<dbReference type="PANTHER" id="PTHR38782:SF1">
    <property type="entry name" value="SIGMA-E FACTOR REGULATORY PROTEIN RSEB"/>
    <property type="match status" value="1"/>
</dbReference>
<evidence type="ECO:0000256" key="4">
    <source>
        <dbReference type="ARBA" id="ARBA00022764"/>
    </source>
</evidence>
<evidence type="ECO:0000259" key="7">
    <source>
        <dbReference type="Pfam" id="PF17188"/>
    </source>
</evidence>
<dbReference type="GO" id="GO:0045152">
    <property type="term" value="F:antisigma factor binding"/>
    <property type="evidence" value="ECO:0007669"/>
    <property type="project" value="TreeGrafter"/>
</dbReference>
<comment type="caution">
    <text evidence="9">The sequence shown here is derived from an EMBL/GenBank/DDBJ whole genome shotgun (WGS) entry which is preliminary data.</text>
</comment>
<evidence type="ECO:0000256" key="2">
    <source>
        <dbReference type="ARBA" id="ARBA00008150"/>
    </source>
</evidence>
<name>A0A2S6G4N1_9GAMM</name>
<organism evidence="9 10">
    <name type="scientific">Marinobacter persicus</name>
    <dbReference type="NCBI Taxonomy" id="930118"/>
    <lineage>
        <taxon>Bacteria</taxon>
        <taxon>Pseudomonadati</taxon>
        <taxon>Pseudomonadota</taxon>
        <taxon>Gammaproteobacteria</taxon>
        <taxon>Pseudomonadales</taxon>
        <taxon>Marinobacteraceae</taxon>
        <taxon>Marinobacter</taxon>
    </lineage>
</organism>
<protein>
    <submittedName>
        <fullName evidence="9">MucB/RseB-like sigma(E) regulatory protein</fullName>
    </submittedName>
</protein>
<proteinExistence type="inferred from homology"/>
<dbReference type="GO" id="GO:0030288">
    <property type="term" value="C:outer membrane-bounded periplasmic space"/>
    <property type="evidence" value="ECO:0007669"/>
    <property type="project" value="TreeGrafter"/>
</dbReference>
<dbReference type="EMBL" id="PTIU01000020">
    <property type="protein sequence ID" value="PPK54063.1"/>
    <property type="molecule type" value="Genomic_DNA"/>
</dbReference>
<dbReference type="InterPro" id="IPR033434">
    <property type="entry name" value="MucB/RseB_N"/>
</dbReference>
<dbReference type="AlphaFoldDB" id="A0A2S6G4N1"/>
<feature type="chain" id="PRO_5015567505" evidence="5">
    <location>
        <begin position="31"/>
        <end position="349"/>
    </location>
</feature>
<dbReference type="InterPro" id="IPR005588">
    <property type="entry name" value="MucB_RseB"/>
</dbReference>
<dbReference type="EMBL" id="PTIT01000018">
    <property type="protein sequence ID" value="PPK50949.1"/>
    <property type="molecule type" value="Genomic_DNA"/>
</dbReference>
<evidence type="ECO:0000259" key="6">
    <source>
        <dbReference type="Pfam" id="PF03888"/>
    </source>
</evidence>
<feature type="domain" description="MucB/RseB N-terminal" evidence="6">
    <location>
        <begin position="47"/>
        <end position="220"/>
    </location>
</feature>
<dbReference type="InterPro" id="IPR033436">
    <property type="entry name" value="MucB/RseB_C"/>
</dbReference>
<sequence length="349" mass="38430">MNRWAIGKQINLVGWTALALSMLLWVSVVAAPGAYAAESSPETPETAVDWLERLGPALNMTSYKGVFVYMRGGQVHSMRIAHRFREGRVEERLVIQDGGSGEIVRKGMDVVCVLPDQGRVRLDDVIPSGPFAEAFAMQFMPVVQWYTPELTGEDRVAGYDTVTVALRAKDENRYSYRLWLEQDTGLLVKSHVLDTDGSVLEQFQFTSLEITDNIPDREFEVQTEGHEISRTLDGPENNQSPLPRMNGWTLDWRPEGFMPAAAPRSSKGKAVAFSDGLTAFSVFVEPAGKLKMPTGVSRVGATTIYLRQVDVVGHPFLIAVVGEIPPKTAGKLAEAVRINDDLALELLGP</sequence>
<dbReference type="STRING" id="930118.SAMN05216429_10652"/>
<reference evidence="9 10" key="2">
    <citation type="submission" date="2018-02" db="EMBL/GenBank/DDBJ databases">
        <title>Subsurface microbial communities from deep shales in Ohio and West Virginia, USA.</title>
        <authorList>
            <person name="Wrighton K."/>
        </authorList>
    </citation>
    <scope>NUCLEOTIDE SEQUENCE [LARGE SCALE GENOMIC DNA]</scope>
    <source>
        <strain evidence="9 10">UTICA-S1B9</strain>
    </source>
</reference>
<dbReference type="RefSeq" id="WP_258075645.1">
    <property type="nucleotide sequence ID" value="NZ_PTIT01000018.1"/>
</dbReference>
<evidence type="ECO:0000256" key="5">
    <source>
        <dbReference type="SAM" id="SignalP"/>
    </source>
</evidence>
<feature type="domain" description="MucB/RseB C-terminal" evidence="7">
    <location>
        <begin position="246"/>
        <end position="337"/>
    </location>
</feature>
<dbReference type="Gene3D" id="3.30.200.100">
    <property type="entry name" value="MucB/RseB, C-terminal domain"/>
    <property type="match status" value="1"/>
</dbReference>
<evidence type="ECO:0000313" key="9">
    <source>
        <dbReference type="EMBL" id="PPK54063.1"/>
    </source>
</evidence>
<evidence type="ECO:0000313" key="8">
    <source>
        <dbReference type="EMBL" id="PPK50949.1"/>
    </source>
</evidence>
<gene>
    <name evidence="9" type="ORF">B0H24_102051</name>
    <name evidence="8" type="ORF">BY455_11851</name>
</gene>
<dbReference type="Pfam" id="PF03888">
    <property type="entry name" value="MucB_RseB"/>
    <property type="match status" value="1"/>
</dbReference>
<dbReference type="InterPro" id="IPR038484">
    <property type="entry name" value="MucB/RseB_C_sf"/>
</dbReference>